<name>A0A1I7Y726_9BILA</name>
<feature type="compositionally biased region" description="Polar residues" evidence="1">
    <location>
        <begin position="1"/>
        <end position="13"/>
    </location>
</feature>
<dbReference type="AlphaFoldDB" id="A0A1I7Y726"/>
<feature type="compositionally biased region" description="Polar residues" evidence="1">
    <location>
        <begin position="76"/>
        <end position="85"/>
    </location>
</feature>
<evidence type="ECO:0000256" key="1">
    <source>
        <dbReference type="SAM" id="MobiDB-lite"/>
    </source>
</evidence>
<feature type="region of interest" description="Disordered" evidence="1">
    <location>
        <begin position="1"/>
        <end position="88"/>
    </location>
</feature>
<evidence type="ECO:0000313" key="2">
    <source>
        <dbReference type="Proteomes" id="UP000095287"/>
    </source>
</evidence>
<protein>
    <submittedName>
        <fullName evidence="3">MPLKI protein</fullName>
    </submittedName>
</protein>
<feature type="compositionally biased region" description="Gly residues" evidence="1">
    <location>
        <begin position="20"/>
        <end position="38"/>
    </location>
</feature>
<accession>A0A1I7Y726</accession>
<feature type="region of interest" description="Disordered" evidence="1">
    <location>
        <begin position="113"/>
        <end position="147"/>
    </location>
</feature>
<organism evidence="2 3">
    <name type="scientific">Steinernema glaseri</name>
    <dbReference type="NCBI Taxonomy" id="37863"/>
    <lineage>
        <taxon>Eukaryota</taxon>
        <taxon>Metazoa</taxon>
        <taxon>Ecdysozoa</taxon>
        <taxon>Nematoda</taxon>
        <taxon>Chromadorea</taxon>
        <taxon>Rhabditida</taxon>
        <taxon>Tylenchina</taxon>
        <taxon>Panagrolaimomorpha</taxon>
        <taxon>Strongyloidoidea</taxon>
        <taxon>Steinernematidae</taxon>
        <taxon>Steinernema</taxon>
    </lineage>
</organism>
<reference evidence="3" key="1">
    <citation type="submission" date="2016-11" db="UniProtKB">
        <authorList>
            <consortium name="WormBaseParasite"/>
        </authorList>
    </citation>
    <scope>IDENTIFICATION</scope>
</reference>
<keyword evidence="2" id="KW-1185">Reference proteome</keyword>
<dbReference type="WBParaSite" id="L893_g13400.t1">
    <property type="protein sequence ID" value="L893_g13400.t1"/>
    <property type="gene ID" value="L893_g13400"/>
</dbReference>
<sequence length="147" mass="16082">MDNVLGRTTSKASDNFFNNRGGGWRGGRGEGRGSGPRRGGFQQRGRGGGFNQGGYNHRGGRRGNHQQNFQRRRPYSQVSNETGTKPTDYRSYVLPQMMENPWAALEAQYGLPPAFVPSSCQKVEDPPSQEAAPAPPKTEDEAPEVTA</sequence>
<dbReference type="Proteomes" id="UP000095287">
    <property type="component" value="Unplaced"/>
</dbReference>
<evidence type="ECO:0000313" key="3">
    <source>
        <dbReference type="WBParaSite" id="L893_g13400.t1"/>
    </source>
</evidence>
<feature type="compositionally biased region" description="Basic residues" evidence="1">
    <location>
        <begin position="58"/>
        <end position="74"/>
    </location>
</feature>
<proteinExistence type="predicted"/>